<reference evidence="1" key="1">
    <citation type="submission" date="2021-05" db="EMBL/GenBank/DDBJ databases">
        <authorList>
            <person name="Pietrasiak N."/>
            <person name="Ward R."/>
            <person name="Stajich J.E."/>
            <person name="Kurbessoian T."/>
        </authorList>
    </citation>
    <scope>NUCLEOTIDE SEQUENCE</scope>
    <source>
        <strain evidence="1">CPER-KK1</strain>
    </source>
</reference>
<sequence length="96" mass="11577">MNYKNKLLPWCIIRNFPNMHSQLIIRFRRRNDAEAHLQILRANNPNASYEITFDVTPEQSDWTIQQGQLQFHRNFELNNRFHQSTLVRAQHLDSQT</sequence>
<reference evidence="1" key="2">
    <citation type="journal article" date="2022" name="Microbiol. Resour. Announc.">
        <title>Metagenome Sequencing to Explore Phylogenomics of Terrestrial Cyanobacteria.</title>
        <authorList>
            <person name="Ward R.D."/>
            <person name="Stajich J.E."/>
            <person name="Johansen J.R."/>
            <person name="Huntemann M."/>
            <person name="Clum A."/>
            <person name="Foster B."/>
            <person name="Foster B."/>
            <person name="Roux S."/>
            <person name="Palaniappan K."/>
            <person name="Varghese N."/>
            <person name="Mukherjee S."/>
            <person name="Reddy T.B.K."/>
            <person name="Daum C."/>
            <person name="Copeland A."/>
            <person name="Chen I.A."/>
            <person name="Ivanova N.N."/>
            <person name="Kyrpides N.C."/>
            <person name="Shapiro N."/>
            <person name="Eloe-Fadrosh E.A."/>
            <person name="Pietrasiak N."/>
        </authorList>
    </citation>
    <scope>NUCLEOTIDE SEQUENCE</scope>
    <source>
        <strain evidence="1">CPER-KK1</strain>
    </source>
</reference>
<comment type="caution">
    <text evidence="1">The sequence shown here is derived from an EMBL/GenBank/DDBJ whole genome shotgun (WGS) entry which is preliminary data.</text>
</comment>
<accession>A0A951PJY8</accession>
<organism evidence="1 2">
    <name type="scientific">Symplocastrum torsivum CPER-KK1</name>
    <dbReference type="NCBI Taxonomy" id="450513"/>
    <lineage>
        <taxon>Bacteria</taxon>
        <taxon>Bacillati</taxon>
        <taxon>Cyanobacteriota</taxon>
        <taxon>Cyanophyceae</taxon>
        <taxon>Oscillatoriophycideae</taxon>
        <taxon>Oscillatoriales</taxon>
        <taxon>Microcoleaceae</taxon>
        <taxon>Symplocastrum</taxon>
    </lineage>
</organism>
<proteinExistence type="predicted"/>
<dbReference type="Proteomes" id="UP000753908">
    <property type="component" value="Unassembled WGS sequence"/>
</dbReference>
<dbReference type="EMBL" id="JAHHIF010000006">
    <property type="protein sequence ID" value="MBW4544013.1"/>
    <property type="molecule type" value="Genomic_DNA"/>
</dbReference>
<dbReference type="AlphaFoldDB" id="A0A951PJY8"/>
<evidence type="ECO:0000313" key="2">
    <source>
        <dbReference type="Proteomes" id="UP000753908"/>
    </source>
</evidence>
<gene>
    <name evidence="1" type="ORF">KME25_06170</name>
</gene>
<protein>
    <submittedName>
        <fullName evidence="1">Uncharacterized protein</fullName>
    </submittedName>
</protein>
<name>A0A951PJY8_9CYAN</name>
<evidence type="ECO:0000313" key="1">
    <source>
        <dbReference type="EMBL" id="MBW4544013.1"/>
    </source>
</evidence>